<organism evidence="2 3">
    <name type="scientific">Paramormyrops kingsleyae</name>
    <dbReference type="NCBI Taxonomy" id="1676925"/>
    <lineage>
        <taxon>Eukaryota</taxon>
        <taxon>Metazoa</taxon>
        <taxon>Chordata</taxon>
        <taxon>Craniata</taxon>
        <taxon>Vertebrata</taxon>
        <taxon>Euteleostomi</taxon>
        <taxon>Actinopterygii</taxon>
        <taxon>Neopterygii</taxon>
        <taxon>Teleostei</taxon>
        <taxon>Osteoglossocephala</taxon>
        <taxon>Osteoglossomorpha</taxon>
        <taxon>Osteoglossiformes</taxon>
        <taxon>Mormyridae</taxon>
        <taxon>Paramormyrops</taxon>
    </lineage>
</organism>
<reference evidence="2" key="1">
    <citation type="submission" date="2025-08" db="UniProtKB">
        <authorList>
            <consortium name="Ensembl"/>
        </authorList>
    </citation>
    <scope>IDENTIFICATION</scope>
</reference>
<dbReference type="PANTHER" id="PTHR36473">
    <property type="entry name" value="CHROMOSOME 3 OPEN READING FRAME 49"/>
    <property type="match status" value="1"/>
</dbReference>
<sequence>MRMSRFLSKLSPKAAGGFRRVRCLVSPPAGNPPTLRPQDATKRLRRCFRKLCPFRRDSGRAAAMQVDLVEEERQKYVGSNLVLRSRRLFQRVSVSRPATHTRKVADKKGNKKYAFWRGKSRRKPAERSRGTSRQSVEQLQGQVDGLIDAVVDSSTRLIARRQSELEQCQEVGGEILQSSSQFQRVSRKAVHRHHWRNTSAICWCC</sequence>
<evidence type="ECO:0008006" key="4">
    <source>
        <dbReference type="Google" id="ProtNLM"/>
    </source>
</evidence>
<protein>
    <recommendedName>
        <fullName evidence="4">V-SNARE coiled-coil homology domain-containing protein</fullName>
    </recommendedName>
</protein>
<dbReference type="AlphaFoldDB" id="A0A3B3QQ40"/>
<dbReference type="Proteomes" id="UP000261540">
    <property type="component" value="Unplaced"/>
</dbReference>
<dbReference type="Ensembl" id="ENSPKIT00000031602.1">
    <property type="protein sequence ID" value="ENSPKIP00000007541.1"/>
    <property type="gene ID" value="ENSPKIG00000023394.1"/>
</dbReference>
<proteinExistence type="predicted"/>
<dbReference type="InterPro" id="IPR055322">
    <property type="entry name" value="C3orf49-like"/>
</dbReference>
<evidence type="ECO:0000313" key="2">
    <source>
        <dbReference type="Ensembl" id="ENSPKIP00000007541.1"/>
    </source>
</evidence>
<dbReference type="GeneTree" id="ENSGT00940000173126"/>
<dbReference type="Gene3D" id="1.20.5.110">
    <property type="match status" value="1"/>
</dbReference>
<dbReference type="OrthoDB" id="8921182at2759"/>
<dbReference type="KEGG" id="pki:111834552"/>
<evidence type="ECO:0000313" key="3">
    <source>
        <dbReference type="Proteomes" id="UP000261540"/>
    </source>
</evidence>
<name>A0A3B3QQ40_9TELE</name>
<keyword evidence="3" id="KW-1185">Reference proteome</keyword>
<reference evidence="2" key="2">
    <citation type="submission" date="2025-09" db="UniProtKB">
        <authorList>
            <consortium name="Ensembl"/>
        </authorList>
    </citation>
    <scope>IDENTIFICATION</scope>
</reference>
<feature type="region of interest" description="Disordered" evidence="1">
    <location>
        <begin position="118"/>
        <end position="138"/>
    </location>
</feature>
<dbReference type="PANTHER" id="PTHR36473:SF1">
    <property type="entry name" value="GENE 11100-RELATED"/>
    <property type="match status" value="1"/>
</dbReference>
<accession>A0A3B3QQ40</accession>
<evidence type="ECO:0000256" key="1">
    <source>
        <dbReference type="SAM" id="MobiDB-lite"/>
    </source>
</evidence>